<feature type="domain" description="Chorein N-terminal" evidence="3">
    <location>
        <begin position="5"/>
        <end position="94"/>
    </location>
</feature>
<dbReference type="Pfam" id="PF12624">
    <property type="entry name" value="VPS13_N"/>
    <property type="match status" value="1"/>
</dbReference>
<protein>
    <recommendedName>
        <fullName evidence="3">Chorein N-terminal domain-containing protein</fullName>
    </recommendedName>
</protein>
<organism evidence="4 5">
    <name type="scientific">Spodoptera littoralis</name>
    <name type="common">Egyptian cotton leafworm</name>
    <dbReference type="NCBI Taxonomy" id="7109"/>
    <lineage>
        <taxon>Eukaryota</taxon>
        <taxon>Metazoa</taxon>
        <taxon>Ecdysozoa</taxon>
        <taxon>Arthropoda</taxon>
        <taxon>Hexapoda</taxon>
        <taxon>Insecta</taxon>
        <taxon>Pterygota</taxon>
        <taxon>Neoptera</taxon>
        <taxon>Endopterygota</taxon>
        <taxon>Lepidoptera</taxon>
        <taxon>Glossata</taxon>
        <taxon>Ditrysia</taxon>
        <taxon>Noctuoidea</taxon>
        <taxon>Noctuidae</taxon>
        <taxon>Amphipyrinae</taxon>
        <taxon>Spodoptera</taxon>
    </lineage>
</organism>
<sequence>MFKIESYVTPILLSYVDKYVRDFKPADAQVSLWGGGVALHNLVLKADVLQQEVALPFTLVSGRIHELLIQVPWTKIMSEPIVVTIDTIECVLSLNPPVPPDGTPPPASPSRKTQVVEAPPGYMQALVRRIVSNIALRVHHLIVKYVQDDIVLSLNVKHLGVDSAGPNWEPAFADIDQAQPVIRRLVHLDDLTLCLDKSDGDGKIRFFQEPLLYRCQLDLRVLTRLISANTRRATSLNVQMRSSKLAWSVTNEQLALLLRLIKERPITTVTPPPPKASVAQTPLHSTSSNSAEPTRQESWSEWAWSWLPTWVDRDTNLEEAPLPPTSLPIYFSAYLDDVSLVFKVMETESGSRKRSRAVLEVSASFAALKTSICHPTHLRIRLGARELMMQSHGRCVCGHVNFNTLNSEPTVYLKKIKTASQMETVWTWPEGVLNDKVKVAEVIDENPPATTAGEPEGSTVSPTPSVQDMKPTSVEPSLDKQDRDDIDELWNKMAPLLFVEYVHERSPPHQLMNPYDNPPKDFEYSDWGEECSMTVAVEPLELRICMGLIHRLQAVKNIYKEHAASEPELPKRVLTVEEKEALTENLPQRRIKLEVMGALVRLIPWNHIVGDRQPTPEPVVLEFELPYASAIVMAPLYPHRVCSAASQMPKDSGSLWQGARRHTTVTLNSVQIRLTNADGTENRPCARADIKLVTHQLLYKSFFQNRDSIEFAYHLKIKEMSICGSFARLQAAYHVPTSLTIEKRSIALKHTTLPRDALNDQDAVAIDLALEDGTIRGYLTDNVNMHVITLHSAKATALHEPKAGVVKQAWLFSAPDAPTTTPCLRFAVQWCTTPVENSFDYLGVWTEPVAFSVDPLLIAWLAYKPTVKSEASLPAAMKSLSQTQQTSLRRRSTPPSSSGRGGSRAGSAQGAELIHYRSRSFGSSSEPSEKKDKVTAHKIVPQVTSQQQAALAAGERVTELYRRLQGMVLNVELGLALVYVTMSTASAVDCHTLRDAMERHASAAHRVLAICLGRLSMQSSTLSNRLWQSLRHDGPTFLAEKPKDDSFPWKISLADVSCYTLELPHLSATTDIVGQETVGISAGLKSKLKMSGAPKATRKTVLELVTTTITVSVVTKALQYKTISRKDLKKSHIVTEEDRKTQYFTAGMEFKPTTLKEFVRGPASRQRKSEEPSASATSQTEIPSEVITIKDGPLISLGVHLHADTPPIIIRLEQDQIQTMSATIHCLAHIHTLLQRPAILIPNRSFTSIGSSHRSLIRSVSEINEIAAPSEEDASEKSELVPIFDRTLQKKRPLKTFFWFQWVVSRATLVLASDIVKLALDIDDIISTIDIQTEYNQLKVKVASASIKHYKRNEMDEWVTGVIGGRVLEAREPTKAEEDTHFLSVTITQAQVSDLPASWKEELHPKLLESTSSHDTMWEVFATLAPLEALVQPSVIDNIVTLVRELVPRAYCPLRAETENRLSDWQWPYLYLTAGGIRVVVAGEDVGRERSFDDTIILYIGAVNITPHPENPICRRAVNTGPDGGWLAGASGFEGRQYEILVKEVSVQSTKFKAIALAEAVLDNTKGMTTENPALKWSQRTKIPQKVPILHSVELCCVLAPAMYVGGLLACGPAVELNLVSDCSIEISVDQLVLFKNLQQEFVSDISLAQDSNWMTNIFSRPRMSVDKDSVCPYANIITNQLDHTPVFDEPVIENVITIKTSTETCRTTYDSGVETTASSSKTKLTDEVPIKKSVSVAFVETGDASNFLEVFVTMGVIDLSLYVADDGSPEVIALRPPSVEYVQPVTPIPQQQPEKEDDEKDGVSPATSRSLTDAMRDVDIGATMLHTPPHVKSQAREYEGNVPLIQVTLLQPNVYYWKRKTQKTLQLSLFNAGVALGMTDVQGQWSSVLVSTAKGVADPVTDIPPALATFKVVAPIGNMSAGSGTSTRGTVRLDIERPVQLEVSTDNLRRLRDIILLVNANLSNRASLPQSSHIPEKPLLYRIKKQLLSEGMESITIHTSQISACGHEGIVGWDSSTLQISASSRPERLNARGLVTALLVAAGPPADRRHVILQPLMMGLELEAYWEAWRRAEGGHSMREPTVRISVEFDEVTVDLRPTELATLHRLEKSYRELAKMPKIPTKLNLNIYPAVDAASNRDMFTHSSQFSSQGISSDTESCDQFYKDDLRSGAFKILSGGQLPMAYQVMLHGSAVSWRYPHPRAITRLVAFPLPGQEKETSCVLELYNSMLSKWETHTYFKIPFGEPKELNLPVSPPETVFAIMWRFRVCDDYEPPTPYEFVSSRFLPRSEPLLIDEQPEQMDVKSVSGVSAEQLSGVLRVDSYFAPRLLPRTKAVLRVANFNLHLHNSLPSLTSAATYLEGYYVSKPLMRTHRVLSVTARSTAFHTLYGSPAGTLVMVDTNLSTDMIDSSTGTMEEIVEEFRLQGGLSDKQESLLTARYRVLTTGIHVALQIPRLRTLQALCQDWKMAYDEYLNNSIEESISEDDEEDLTEETEQEEMVVAEAAVATLEGRVSLWIYNSCASSLRVGQEDTEEVVPLGPGVILAYRWRNPTAPKRIRLALAGPTADWHWSSSLPFLAGMHRLKIDTPDPSNSKQISSTSAFVHVKVEDAGAAKTMHLSGRLVLANMLRATLLYKVRAHCSEAPQWRTLCSGEMTAETIGHSVVCSADCDMVLKIKLRSHNTCWSGDIPLKECPKENVPWLVKVPTEGETQFVSVWCRVVRGRNDGRILATVWPLYVLHSHLPLDTEVLIVTEAPVPTTEDQDSQQSRPPPLLQTSPGRGSSTHLQAPGTTAARHSLSFQYKNIECPVTREAVPLHYGVTDTSVFDKRSPVLNVDDVIKDIQRWLNRSAHNATSKWPYSVVARHWSGEWVAASIQPRCDVTVRYTAVRAGGGCSLEIQLCPVALMCNATPIPLTLRAYDAAPLCKLEPGTAISPPTTIIKKPFFMSVEMGRETFVSSQLQVSAEDPGRYGTPPPGHVALDHATNFAILCNQKVALLTLYYEIKKEINVLGVSTSYVLINRLDTELLVSAVAVPNDMNEYTTLRPKSFKVVMPVKEGSVDGTPLTRFWLRGRWRGGDPSELRTYLCLSLSSGMNPMQAPVPIRLGVQPLRRAVALIDSSMQSVPIVVTQIKTDNRWLVVVAPDPCPQFLVHNHTRLTLAVAQPVHFPEEPSTSHTVAVTECAGTRWCCMVPPNAAVHYSTPAHCARYPPEGMPATSVASCYLTFAKGKEELEQEWCSPVVAADGEHLLQYYGGITIKLRVRTHPHSTLLELQDVDQNDISASDIRRRLLGVIETEELTLNKEPVVTAVPSLERVGAACRVVSPGDVNVSGEMYESQVTHQLRSSSTGKGEDSDYKFRKKRSLSQDGGVYWATSMEGSNSRIIKNSGFMYASDTRFQNQDLEPELDQMDETAGNMERFRCVIAGVSVELSAASDVIPLLAVHLDRTAILMQSDSKKTKTILSIADAQIDNLQYETGQYDFAVIASTRAEPLEPDRWPPLWNMFSERETFATRADTARLELQLQHDKWEVVNNKYKELTEVDLRVGTLALYVEDAFIKALVDMSHLLLPPASASDQGSLSEERSIQKPLRLRVLHVHPLDLTLTLHTAVRMYIALDQSPLRLSAFKLHDMMTSAERLTHALTVHYLSAAILGAGWVVGGLELLGAPGALAARLGGATGGVRGVASAAAAALLRSLSAWAGSLARNLDLLAGDEEHARRAAAARRRPPPSFVAGLVAGITNFAINILGAVGGLAHHPLVGVAVGETESGAAALRRGILGALTKPLSATADLVAYAGSGLLRQTGWDPVPEPRRLSSSIQPRAQSGWHRDCVRWVFRMCELNAFTGFEVLVDNAQLQLLVTHKFLIVADPESERIMEMIDFRYCTLSPYQGEIIELCVMQRRQSKLLETRMPDEDEEYQISAAAMARVARYTGAEGTAIGESRVLSLLPPPGRSHALHAVLAAALHHNCDSHFPML</sequence>
<dbReference type="PANTHER" id="PTHR12517">
    <property type="entry name" value="VACUOLAR PROTEIN SORTING-ASSOCIATED PROTEIN 13B"/>
    <property type="match status" value="1"/>
</dbReference>
<keyword evidence="5" id="KW-1185">Reference proteome</keyword>
<gene>
    <name evidence="4" type="ORF">SPLIT_LOCUS13250</name>
</gene>
<evidence type="ECO:0000256" key="2">
    <source>
        <dbReference type="SAM" id="MobiDB-lite"/>
    </source>
</evidence>
<dbReference type="InterPro" id="IPR026854">
    <property type="entry name" value="VPS13_N"/>
</dbReference>
<dbReference type="EMBL" id="LR824562">
    <property type="protein sequence ID" value="CAH1647905.1"/>
    <property type="molecule type" value="Genomic_DNA"/>
</dbReference>
<proteinExistence type="predicted"/>
<evidence type="ECO:0000313" key="5">
    <source>
        <dbReference type="Proteomes" id="UP001153321"/>
    </source>
</evidence>
<accession>A0A9P0N7F5</accession>
<feature type="region of interest" description="Disordered" evidence="2">
    <location>
        <begin position="446"/>
        <end position="481"/>
    </location>
</feature>
<evidence type="ECO:0000256" key="1">
    <source>
        <dbReference type="ARBA" id="ARBA00022448"/>
    </source>
</evidence>
<feature type="compositionally biased region" description="Polar residues" evidence="2">
    <location>
        <begin position="278"/>
        <end position="295"/>
    </location>
</feature>
<keyword evidence="1" id="KW-0813">Transport</keyword>
<feature type="compositionally biased region" description="Polar residues" evidence="2">
    <location>
        <begin position="1172"/>
        <end position="1182"/>
    </location>
</feature>
<feature type="region of interest" description="Disordered" evidence="2">
    <location>
        <begin position="268"/>
        <end position="295"/>
    </location>
</feature>
<feature type="compositionally biased region" description="Low complexity" evidence="2">
    <location>
        <begin position="1784"/>
        <end position="1793"/>
    </location>
</feature>
<reference evidence="4" key="1">
    <citation type="submission" date="2022-02" db="EMBL/GenBank/DDBJ databases">
        <authorList>
            <person name="King R."/>
        </authorList>
    </citation>
    <scope>NUCLEOTIDE SEQUENCE</scope>
</reference>
<dbReference type="InterPro" id="IPR039782">
    <property type="entry name" value="VPS13B"/>
</dbReference>
<feature type="region of interest" description="Disordered" evidence="2">
    <location>
        <begin position="1784"/>
        <end position="1813"/>
    </location>
</feature>
<name>A0A9P0N7F5_SPOLI</name>
<dbReference type="Proteomes" id="UP001153321">
    <property type="component" value="Chromosome Z"/>
</dbReference>
<feature type="region of interest" description="Disordered" evidence="2">
    <location>
        <begin position="2756"/>
        <end position="2788"/>
    </location>
</feature>
<feature type="region of interest" description="Disordered" evidence="2">
    <location>
        <begin position="878"/>
        <end position="909"/>
    </location>
</feature>
<feature type="compositionally biased region" description="Polar residues" evidence="2">
    <location>
        <begin position="2772"/>
        <end position="2788"/>
    </location>
</feature>
<feature type="region of interest" description="Disordered" evidence="2">
    <location>
        <begin position="1160"/>
        <end position="1182"/>
    </location>
</feature>
<dbReference type="PANTHER" id="PTHR12517:SF0">
    <property type="entry name" value="INTERMEMBRANE LIPID TRANSFER PROTEIN VPS13B"/>
    <property type="match status" value="1"/>
</dbReference>
<evidence type="ECO:0000313" key="4">
    <source>
        <dbReference type="EMBL" id="CAH1647905.1"/>
    </source>
</evidence>
<evidence type="ECO:0000259" key="3">
    <source>
        <dbReference type="Pfam" id="PF12624"/>
    </source>
</evidence>